<comment type="caution">
    <text evidence="1">The sequence shown here is derived from an EMBL/GenBank/DDBJ whole genome shotgun (WGS) entry which is preliminary data.</text>
</comment>
<proteinExistence type="predicted"/>
<keyword evidence="2" id="KW-1185">Reference proteome</keyword>
<gene>
    <name evidence="1" type="ORF">HID58_083858</name>
</gene>
<reference evidence="1 2" key="1">
    <citation type="submission" date="2021-05" db="EMBL/GenBank/DDBJ databases">
        <title>Genome Assembly of Synthetic Allotetraploid Brassica napus Reveals Homoeologous Exchanges between Subgenomes.</title>
        <authorList>
            <person name="Davis J.T."/>
        </authorList>
    </citation>
    <scope>NUCLEOTIDE SEQUENCE [LARGE SCALE GENOMIC DNA]</scope>
    <source>
        <strain evidence="2">cv. Da-Ae</strain>
        <tissue evidence="1">Seedling</tissue>
    </source>
</reference>
<protein>
    <submittedName>
        <fullName evidence="1">Uncharacterized protein</fullName>
    </submittedName>
</protein>
<sequence length="185" mass="20877">MPAAAAWVRWRMKPIRAELSGFPFLKSSTIFTLPFISSKAGFHRLAEETFNNIKLLGQPLDYRSYGSMIMPYIRAATPDKGEASLLGETNYLCGEREVYNALLRRAKRCNSSFGDYSLLIVSSSHSQNLRLAFENQRTANDKGIFIPPRPSLTGLLEDLATHPHNNKQQEEEMSTTATYPFMLLP</sequence>
<name>A0ABQ7YEQ2_BRANA</name>
<accession>A0ABQ7YEQ2</accession>
<dbReference type="EMBL" id="JAGKQM010000018">
    <property type="protein sequence ID" value="KAH0866647.1"/>
    <property type="molecule type" value="Genomic_DNA"/>
</dbReference>
<evidence type="ECO:0000313" key="2">
    <source>
        <dbReference type="Proteomes" id="UP000824890"/>
    </source>
</evidence>
<evidence type="ECO:0000313" key="1">
    <source>
        <dbReference type="EMBL" id="KAH0866647.1"/>
    </source>
</evidence>
<dbReference type="Proteomes" id="UP000824890">
    <property type="component" value="Unassembled WGS sequence"/>
</dbReference>
<organism evidence="1 2">
    <name type="scientific">Brassica napus</name>
    <name type="common">Rape</name>
    <dbReference type="NCBI Taxonomy" id="3708"/>
    <lineage>
        <taxon>Eukaryota</taxon>
        <taxon>Viridiplantae</taxon>
        <taxon>Streptophyta</taxon>
        <taxon>Embryophyta</taxon>
        <taxon>Tracheophyta</taxon>
        <taxon>Spermatophyta</taxon>
        <taxon>Magnoliopsida</taxon>
        <taxon>eudicotyledons</taxon>
        <taxon>Gunneridae</taxon>
        <taxon>Pentapetalae</taxon>
        <taxon>rosids</taxon>
        <taxon>malvids</taxon>
        <taxon>Brassicales</taxon>
        <taxon>Brassicaceae</taxon>
        <taxon>Brassiceae</taxon>
        <taxon>Brassica</taxon>
    </lineage>
</organism>